<accession>A0A0S1SLC0</accession>
<evidence type="ECO:0000313" key="6">
    <source>
        <dbReference type="EMBL" id="ALM13435.1"/>
    </source>
</evidence>
<dbReference type="InterPro" id="IPR003798">
    <property type="entry name" value="DNA_recombination_RmuC"/>
</dbReference>
<gene>
    <name evidence="6" type="ORF">PeribacterD1_0764</name>
</gene>
<dbReference type="EMBL" id="CP013065">
    <property type="protein sequence ID" value="ALM13435.1"/>
    <property type="molecule type" value="Genomic_DNA"/>
</dbReference>
<comment type="function">
    <text evidence="1">Involved in DNA recombination.</text>
</comment>
<evidence type="ECO:0000313" key="7">
    <source>
        <dbReference type="Proteomes" id="UP000069135"/>
    </source>
</evidence>
<accession>A0A0S1SVL2</accession>
<reference evidence="7" key="1">
    <citation type="submission" date="2015-10" db="EMBL/GenBank/DDBJ databases">
        <title>Analysis of five complete genome sequences for members of the class Peribacteria in the recently recognized Peregrinibacteria bacterial phylum.</title>
        <authorList>
            <person name="Anantharaman K."/>
            <person name="Brown C.T."/>
            <person name="Burstein D."/>
            <person name="Castelle C.J."/>
            <person name="Probst A.J."/>
            <person name="Thomas B.C."/>
            <person name="Williams K.H."/>
            <person name="Banfield J.F."/>
        </authorList>
    </citation>
    <scope>NUCLEOTIDE SEQUENCE [LARGE SCALE GENOMIC DNA]</scope>
</reference>
<accession>A0A0S1SIL9</accession>
<protein>
    <submittedName>
        <fullName evidence="6">DNA recombination protein RmuC</fullName>
    </submittedName>
</protein>
<keyword evidence="5" id="KW-0812">Transmembrane</keyword>
<name>A0A0S1SIL9_9BACT</name>
<dbReference type="PANTHER" id="PTHR30563">
    <property type="entry name" value="DNA RECOMBINATION PROTEIN RMUC"/>
    <property type="match status" value="1"/>
</dbReference>
<dbReference type="Proteomes" id="UP000069135">
    <property type="component" value="Chromosome"/>
</dbReference>
<evidence type="ECO:0000256" key="1">
    <source>
        <dbReference type="ARBA" id="ARBA00003416"/>
    </source>
</evidence>
<accession>A0A0S1SSS0</accession>
<dbReference type="KEGG" id="prf:PeribacterA2_0762"/>
<proteinExistence type="inferred from homology"/>
<dbReference type="Pfam" id="PF02646">
    <property type="entry name" value="RmuC"/>
    <property type="match status" value="1"/>
</dbReference>
<organism evidence="6 7">
    <name type="scientific">Candidatus Peribacter riflensis</name>
    <dbReference type="NCBI Taxonomy" id="1735162"/>
    <lineage>
        <taxon>Bacteria</taxon>
        <taxon>Candidatus Peregrinibacteriota</taxon>
        <taxon>Candidatus Peribacteria</taxon>
        <taxon>Candidatus Peribacterales</taxon>
        <taxon>Candidatus Peribacteraceae</taxon>
        <taxon>Candidatus Peribacter</taxon>
    </lineage>
</organism>
<keyword evidence="3" id="KW-0175">Coiled coil</keyword>
<comment type="similarity">
    <text evidence="2">Belongs to the RmuC family.</text>
</comment>
<accession>A0A0S1SU40</accession>
<dbReference type="AlphaFoldDB" id="A0A0S1SIL9"/>
<dbReference type="PATRIC" id="fig|1735161.3.peg.743"/>
<keyword evidence="4" id="KW-0233">DNA recombination</keyword>
<evidence type="ECO:0000256" key="3">
    <source>
        <dbReference type="ARBA" id="ARBA00023054"/>
    </source>
</evidence>
<dbReference type="GO" id="GO:0006310">
    <property type="term" value="P:DNA recombination"/>
    <property type="evidence" value="ECO:0007669"/>
    <property type="project" value="UniProtKB-KW"/>
</dbReference>
<evidence type="ECO:0000256" key="4">
    <source>
        <dbReference type="ARBA" id="ARBA00023172"/>
    </source>
</evidence>
<dbReference type="PANTHER" id="PTHR30563:SF0">
    <property type="entry name" value="DNA RECOMBINATION PROTEIN RMUC"/>
    <property type="match status" value="1"/>
</dbReference>
<feature type="transmembrane region" description="Helical" evidence="5">
    <location>
        <begin position="6"/>
        <end position="25"/>
    </location>
</feature>
<sequence>MDALSFSLGLVGGLIIGGIFVAFFLRKSNKDAESFAETLSAKVFSRQAEKILQLAEDKLSGKKDVIDVSLKAVQKDLDRVETLMRDIGSGHAKMDTRLENAAKVIKELTETTGNLKTALAGNSERGQWGERMAEDVLRLSGLIEGINYIKQTKLGNAGSKPDFTFLLPKNMKLNMDVKFPFNNYQLYAEAKTEREREEHKKAFIRDVKNRIKEVQTRDYINPEDSTADYVLLFIPNEQIYTFINEIDRTLIDDALKAKTILCSPMTLYAVLAVIRQSIDNFSVEGKSQEMLTIFGAFRQQWEKFKEQMGTVKERFELVHKGYEELTGTRERQLDRQLTKIEELRLERGNHVPEIEQAFEKATKKESLTRAKNVLP</sequence>
<dbReference type="STRING" id="1735162.PeribacterB2_0764"/>
<evidence type="ECO:0000256" key="2">
    <source>
        <dbReference type="ARBA" id="ARBA00009840"/>
    </source>
</evidence>
<evidence type="ECO:0000256" key="5">
    <source>
        <dbReference type="SAM" id="Phobius"/>
    </source>
</evidence>
<keyword evidence="5" id="KW-0472">Membrane</keyword>
<keyword evidence="5" id="KW-1133">Transmembrane helix</keyword>
<reference evidence="6 7" key="2">
    <citation type="journal article" date="2016" name="PeerJ">
        <title>Analysis of five complete genome sequences for members of the class Peribacteria in the recently recognized Peregrinibacteria bacterial phylum.</title>
        <authorList>
            <person name="Anantharaman K."/>
            <person name="Brown C.T."/>
            <person name="Burstein D."/>
            <person name="Castelle C.J."/>
            <person name="Probst A.J."/>
            <person name="Thomas B.C."/>
            <person name="Williams K.H."/>
            <person name="Banfield J.F."/>
        </authorList>
    </citation>
    <scope>NUCLEOTIDE SEQUENCE [LARGE SCALE GENOMIC DNA]</scope>
    <source>
        <strain evidence="6">RIFOXYD1_FULL_PER-ii_59_16</strain>
    </source>
</reference>